<accession>A0A6J8BQ82</accession>
<sequence length="382" mass="43609">MNEYGISLEKRLNSVLGRRRTYYEDSDDEDTEDSDSDKEIDNTEKDIQKDPCIKEKFSFYSNFHGYPIRKHYGGEKIKSGLRVIRSRSWIPPEDYIHDKEDREIGTITNVAKGGVKVQWDSLDGIDTCVKGENGQFNLLLFDNAQIGVMHSHVQCDGCGENPLRGIRWKCRNCINYNLCTRCYMEDEHDSNGHKFKRIQSENAKGEKMMSRSALDDYIIAIGIGKGATVKLRSDDKHAGIVQELQDKKIKAFRSDAKVKWSDCEARYAVGTDGKCDLKFTKEGKGPMYYADHLPVVSNEGHSGCIVLHYLMRDRYPGLHAADLDQEEGHGNIIPGAWRQNAMHEVNQVVGPQVTKEGKQISVYLKNFYNNEQGRLRWQDAII</sequence>
<dbReference type="SMART" id="SM00291">
    <property type="entry name" value="ZnF_ZZ"/>
    <property type="match status" value="1"/>
</dbReference>
<dbReference type="PANTHER" id="PTHR24202:SF4">
    <property type="entry name" value="E3 UBIQUITIN-PROTEIN LIGASE MIB2-RELATED"/>
    <property type="match status" value="1"/>
</dbReference>
<evidence type="ECO:0000313" key="7">
    <source>
        <dbReference type="EMBL" id="CAC5385240.1"/>
    </source>
</evidence>
<evidence type="ECO:0000313" key="8">
    <source>
        <dbReference type="Proteomes" id="UP000507470"/>
    </source>
</evidence>
<keyword evidence="3" id="KW-0862">Zinc</keyword>
<dbReference type="Gene3D" id="2.30.30.40">
    <property type="entry name" value="SH3 Domains"/>
    <property type="match status" value="1"/>
</dbReference>
<dbReference type="EC" id="2.3.2.27" evidence="7"/>
<dbReference type="InterPro" id="IPR000433">
    <property type="entry name" value="Znf_ZZ"/>
</dbReference>
<dbReference type="SUPFAM" id="SSF57850">
    <property type="entry name" value="RING/U-box"/>
    <property type="match status" value="1"/>
</dbReference>
<feature type="region of interest" description="Disordered" evidence="5">
    <location>
        <begin position="19"/>
        <end position="45"/>
    </location>
</feature>
<dbReference type="PROSITE" id="PS50135">
    <property type="entry name" value="ZF_ZZ_2"/>
    <property type="match status" value="1"/>
</dbReference>
<dbReference type="PROSITE" id="PS01357">
    <property type="entry name" value="ZF_ZZ_1"/>
    <property type="match status" value="1"/>
</dbReference>
<evidence type="ECO:0000259" key="6">
    <source>
        <dbReference type="PROSITE" id="PS50135"/>
    </source>
</evidence>
<dbReference type="OrthoDB" id="2122982at2759"/>
<dbReference type="GO" id="GO:0061630">
    <property type="term" value="F:ubiquitin protein ligase activity"/>
    <property type="evidence" value="ECO:0007669"/>
    <property type="project" value="UniProtKB-EC"/>
</dbReference>
<feature type="compositionally biased region" description="Acidic residues" evidence="5">
    <location>
        <begin position="24"/>
        <end position="36"/>
    </location>
</feature>
<evidence type="ECO:0000256" key="1">
    <source>
        <dbReference type="ARBA" id="ARBA00022723"/>
    </source>
</evidence>
<dbReference type="EMBL" id="CACVKT020003691">
    <property type="protein sequence ID" value="CAC5385240.1"/>
    <property type="molecule type" value="Genomic_DNA"/>
</dbReference>
<keyword evidence="7" id="KW-0808">Transferase</keyword>
<keyword evidence="7" id="KW-0012">Acyltransferase</keyword>
<reference evidence="7 8" key="1">
    <citation type="submission" date="2020-06" db="EMBL/GenBank/DDBJ databases">
        <authorList>
            <person name="Li R."/>
            <person name="Bekaert M."/>
        </authorList>
    </citation>
    <scope>NUCLEOTIDE SEQUENCE [LARGE SCALE GENOMIC DNA]</scope>
    <source>
        <strain evidence="8">wild</strain>
    </source>
</reference>
<dbReference type="Gene3D" id="3.30.60.90">
    <property type="match status" value="1"/>
</dbReference>
<dbReference type="GO" id="GO:0008270">
    <property type="term" value="F:zinc ion binding"/>
    <property type="evidence" value="ECO:0007669"/>
    <property type="project" value="UniProtKB-KW"/>
</dbReference>
<keyword evidence="8" id="KW-1185">Reference proteome</keyword>
<feature type="domain" description="ZZ-type" evidence="6">
    <location>
        <begin position="150"/>
        <end position="203"/>
    </location>
</feature>
<evidence type="ECO:0000256" key="3">
    <source>
        <dbReference type="ARBA" id="ARBA00022833"/>
    </source>
</evidence>
<dbReference type="GO" id="GO:0016567">
    <property type="term" value="P:protein ubiquitination"/>
    <property type="evidence" value="ECO:0007669"/>
    <property type="project" value="TreeGrafter"/>
</dbReference>
<dbReference type="Pfam" id="PF00569">
    <property type="entry name" value="ZZ"/>
    <property type="match status" value="1"/>
</dbReference>
<protein>
    <submittedName>
        <fullName evidence="7">MIB</fullName>
        <ecNumber evidence="7">2.3.2.27</ecNumber>
    </submittedName>
</protein>
<keyword evidence="1" id="KW-0479">Metal-binding</keyword>
<gene>
    <name evidence="7" type="ORF">MCOR_20805</name>
</gene>
<evidence type="ECO:0000256" key="2">
    <source>
        <dbReference type="ARBA" id="ARBA00022771"/>
    </source>
</evidence>
<evidence type="ECO:0000256" key="4">
    <source>
        <dbReference type="PROSITE-ProRule" id="PRU00228"/>
    </source>
</evidence>
<name>A0A6J8BQ82_MYTCO</name>
<organism evidence="7 8">
    <name type="scientific">Mytilus coruscus</name>
    <name type="common">Sea mussel</name>
    <dbReference type="NCBI Taxonomy" id="42192"/>
    <lineage>
        <taxon>Eukaryota</taxon>
        <taxon>Metazoa</taxon>
        <taxon>Spiralia</taxon>
        <taxon>Lophotrochozoa</taxon>
        <taxon>Mollusca</taxon>
        <taxon>Bivalvia</taxon>
        <taxon>Autobranchia</taxon>
        <taxon>Pteriomorphia</taxon>
        <taxon>Mytilida</taxon>
        <taxon>Mytiloidea</taxon>
        <taxon>Mytilidae</taxon>
        <taxon>Mytilinae</taxon>
        <taxon>Mytilus</taxon>
    </lineage>
</organism>
<proteinExistence type="predicted"/>
<dbReference type="FunFam" id="3.30.60.90:FF:000004">
    <property type="entry name" value="Putative E3 ubiquitin-protein ligase MIB2"/>
    <property type="match status" value="1"/>
</dbReference>
<dbReference type="AlphaFoldDB" id="A0A6J8BQ82"/>
<dbReference type="GO" id="GO:0005737">
    <property type="term" value="C:cytoplasm"/>
    <property type="evidence" value="ECO:0007669"/>
    <property type="project" value="TreeGrafter"/>
</dbReference>
<dbReference type="InterPro" id="IPR043145">
    <property type="entry name" value="Znf_ZZ_sf"/>
</dbReference>
<keyword evidence="2 4" id="KW-0863">Zinc-finger</keyword>
<evidence type="ECO:0000256" key="5">
    <source>
        <dbReference type="SAM" id="MobiDB-lite"/>
    </source>
</evidence>
<dbReference type="Proteomes" id="UP000507470">
    <property type="component" value="Unassembled WGS sequence"/>
</dbReference>
<dbReference type="PANTHER" id="PTHR24202">
    <property type="entry name" value="E3 UBIQUITIN-PROTEIN LIGASE MIB2"/>
    <property type="match status" value="1"/>
</dbReference>